<keyword evidence="2" id="KW-1185">Reference proteome</keyword>
<dbReference type="EMBL" id="JABAIL010000005">
    <property type="protein sequence ID" value="NLR93262.1"/>
    <property type="molecule type" value="Genomic_DNA"/>
</dbReference>
<name>A0A7X8SNA2_9BACT</name>
<dbReference type="AlphaFoldDB" id="A0A7X8SNA2"/>
<proteinExistence type="predicted"/>
<organism evidence="1 2">
    <name type="scientific">Flammeovirga agarivorans</name>
    <dbReference type="NCBI Taxonomy" id="2726742"/>
    <lineage>
        <taxon>Bacteria</taxon>
        <taxon>Pseudomonadati</taxon>
        <taxon>Bacteroidota</taxon>
        <taxon>Cytophagia</taxon>
        <taxon>Cytophagales</taxon>
        <taxon>Flammeovirgaceae</taxon>
        <taxon>Flammeovirga</taxon>
    </lineage>
</organism>
<dbReference type="Proteomes" id="UP000585050">
    <property type="component" value="Unassembled WGS sequence"/>
</dbReference>
<reference evidence="1 2" key="1">
    <citation type="submission" date="2020-04" db="EMBL/GenBank/DDBJ databases">
        <title>Flammeovirga sp. SR4, a novel species isolated from seawater.</title>
        <authorList>
            <person name="Wang X."/>
        </authorList>
    </citation>
    <scope>NUCLEOTIDE SEQUENCE [LARGE SCALE GENOMIC DNA]</scope>
    <source>
        <strain evidence="1 2">SR4</strain>
    </source>
</reference>
<sequence>MKKFLSHSIILQSICMLMTFHLLNVSVNVNDSQLPNDLDNEIESIVELVSLMFFDAEGALPDNPMDDEHQTVVGTINITWFMNSTPLVAPAPEVDPIDLPTDEALPISRPLFYTNPSYSIDTPPPKVA</sequence>
<evidence type="ECO:0000313" key="1">
    <source>
        <dbReference type="EMBL" id="NLR93262.1"/>
    </source>
</evidence>
<protein>
    <submittedName>
        <fullName evidence="1">Uncharacterized protein</fullName>
    </submittedName>
</protein>
<comment type="caution">
    <text evidence="1">The sequence shown here is derived from an EMBL/GenBank/DDBJ whole genome shotgun (WGS) entry which is preliminary data.</text>
</comment>
<dbReference type="RefSeq" id="WP_168883958.1">
    <property type="nucleotide sequence ID" value="NZ_JABAIL010000005.1"/>
</dbReference>
<accession>A0A7X8SNA2</accession>
<evidence type="ECO:0000313" key="2">
    <source>
        <dbReference type="Proteomes" id="UP000585050"/>
    </source>
</evidence>
<gene>
    <name evidence="1" type="ORF">HGP29_18815</name>
</gene>